<keyword evidence="1" id="KW-1133">Transmembrane helix</keyword>
<evidence type="ECO:0000256" key="1">
    <source>
        <dbReference type="SAM" id="Phobius"/>
    </source>
</evidence>
<dbReference type="AlphaFoldDB" id="A0A1M6LQK0"/>
<evidence type="ECO:0000313" key="2">
    <source>
        <dbReference type="EMBL" id="SHJ73332.1"/>
    </source>
</evidence>
<keyword evidence="1" id="KW-0812">Transmembrane</keyword>
<dbReference type="InterPro" id="IPR005642">
    <property type="entry name" value="LysO"/>
</dbReference>
<dbReference type="RefSeq" id="WP_072965609.1">
    <property type="nucleotide sequence ID" value="NZ_FRAJ01000003.1"/>
</dbReference>
<dbReference type="Proteomes" id="UP000184082">
    <property type="component" value="Unassembled WGS sequence"/>
</dbReference>
<dbReference type="GO" id="GO:0015661">
    <property type="term" value="F:L-lysine efflux transmembrane transporter activity"/>
    <property type="evidence" value="ECO:0007669"/>
    <property type="project" value="InterPro"/>
</dbReference>
<dbReference type="EMBL" id="FRAJ01000003">
    <property type="protein sequence ID" value="SHJ73332.1"/>
    <property type="molecule type" value="Genomic_DNA"/>
</dbReference>
<reference evidence="2 3" key="1">
    <citation type="submission" date="2016-11" db="EMBL/GenBank/DDBJ databases">
        <authorList>
            <person name="Jaros S."/>
            <person name="Januszkiewicz K."/>
            <person name="Wedrychowicz H."/>
        </authorList>
    </citation>
    <scope>NUCLEOTIDE SEQUENCE [LARGE SCALE GENOMIC DNA]</scope>
    <source>
        <strain evidence="2 3">DSM 14501</strain>
    </source>
</reference>
<feature type="transmembrane region" description="Helical" evidence="1">
    <location>
        <begin position="32"/>
        <end position="50"/>
    </location>
</feature>
<protein>
    <recommendedName>
        <fullName evidence="4">Lysine exporter LysO</fullName>
    </recommendedName>
</protein>
<proteinExistence type="predicted"/>
<gene>
    <name evidence="2" type="ORF">SAMN02745883_00300</name>
</gene>
<organism evidence="2 3">
    <name type="scientific">Caminicella sporogenes DSM 14501</name>
    <dbReference type="NCBI Taxonomy" id="1121266"/>
    <lineage>
        <taxon>Bacteria</taxon>
        <taxon>Bacillati</taxon>
        <taxon>Bacillota</taxon>
        <taxon>Clostridia</taxon>
        <taxon>Peptostreptococcales</taxon>
        <taxon>Caminicellaceae</taxon>
        <taxon>Caminicella</taxon>
    </lineage>
</organism>
<sequence>MRILLYLAIISLGAYIGFKELVPKKISGKVSSIQYVCLLFLLFVMGVKIGTNKEILRLFPKLGFTALIISIFSIIFSILGVKVISKYMNVSKEEKRA</sequence>
<dbReference type="STRING" id="1121266.SAMN02745883_00300"/>
<accession>A0A1M6LQK0</accession>
<keyword evidence="3" id="KW-1185">Reference proteome</keyword>
<keyword evidence="1" id="KW-0472">Membrane</keyword>
<evidence type="ECO:0000313" key="3">
    <source>
        <dbReference type="Proteomes" id="UP000184082"/>
    </source>
</evidence>
<dbReference type="Pfam" id="PF03956">
    <property type="entry name" value="Lys_export"/>
    <property type="match status" value="1"/>
</dbReference>
<feature type="transmembrane region" description="Helical" evidence="1">
    <location>
        <begin position="62"/>
        <end position="84"/>
    </location>
</feature>
<evidence type="ECO:0008006" key="4">
    <source>
        <dbReference type="Google" id="ProtNLM"/>
    </source>
</evidence>
<name>A0A1M6LQK0_9FIRM</name>